<dbReference type="Proteomes" id="UP000036873">
    <property type="component" value="Unassembled WGS sequence"/>
</dbReference>
<feature type="domain" description="CpXC" evidence="1">
    <location>
        <begin position="10"/>
        <end position="130"/>
    </location>
</feature>
<gene>
    <name evidence="2" type="ORF">AKG39_18610</name>
</gene>
<reference evidence="3" key="1">
    <citation type="submission" date="2015-07" db="EMBL/GenBank/DDBJ databases">
        <title>Draft genome sequence of Acetobacterium bakii DSM 8293, a potential psychrophilic chemical producer through syngas fermentation.</title>
        <authorList>
            <person name="Song Y."/>
            <person name="Hwang S."/>
            <person name="Cho B.-K."/>
        </authorList>
    </citation>
    <scope>NUCLEOTIDE SEQUENCE [LARGE SCALE GENOMIC DNA]</scope>
    <source>
        <strain evidence="3">DSM 8239</strain>
    </source>
</reference>
<sequence length="227" mass="26799">MAMKKIVAQTCPNCGEYFDIEAFEVINVTLDTSLRDEVLNGRIFDFTCPECRYWFRNPYSMVYKDMEKEFTIILDLKNNEALKTENEAKEDLTRETLELFPTYRIRVVTDMTDFIEKIHIFSADLNDRVIAYLDHKIKRYMIAKMEKEKSPIQINRVVFDSLNGNEERVNFGVFGSSPTPIIMNMPLRDYEYLLKKSPLKESFKEQPGEYIVDKDWAEETDRPISSY</sequence>
<name>A0A0L6TXG3_9FIRM</name>
<proteinExistence type="predicted"/>
<protein>
    <recommendedName>
        <fullName evidence="1">CpXC domain-containing protein</fullName>
    </recommendedName>
</protein>
<evidence type="ECO:0000313" key="3">
    <source>
        <dbReference type="Proteomes" id="UP000036873"/>
    </source>
</evidence>
<dbReference type="Pfam" id="PF14353">
    <property type="entry name" value="CpXC"/>
    <property type="match status" value="1"/>
</dbReference>
<evidence type="ECO:0000313" key="2">
    <source>
        <dbReference type="EMBL" id="KNZ40260.1"/>
    </source>
</evidence>
<dbReference type="EMBL" id="LGYO01000070">
    <property type="protein sequence ID" value="KNZ40260.1"/>
    <property type="molecule type" value="Genomic_DNA"/>
</dbReference>
<dbReference type="OrthoDB" id="9784124at2"/>
<accession>A0A0L6TXG3</accession>
<keyword evidence="3" id="KW-1185">Reference proteome</keyword>
<dbReference type="STRING" id="52689.AKG39_18610"/>
<comment type="caution">
    <text evidence="2">The sequence shown here is derived from an EMBL/GenBank/DDBJ whole genome shotgun (WGS) entry which is preliminary data.</text>
</comment>
<dbReference type="RefSeq" id="WP_050741910.1">
    <property type="nucleotide sequence ID" value="NZ_LGYO01000070.1"/>
</dbReference>
<dbReference type="InterPro" id="IPR025682">
    <property type="entry name" value="CpXC_dom"/>
</dbReference>
<dbReference type="AlphaFoldDB" id="A0A0L6TXG3"/>
<evidence type="ECO:0000259" key="1">
    <source>
        <dbReference type="Pfam" id="PF14353"/>
    </source>
</evidence>
<organism evidence="2 3">
    <name type="scientific">Acetobacterium bakii</name>
    <dbReference type="NCBI Taxonomy" id="52689"/>
    <lineage>
        <taxon>Bacteria</taxon>
        <taxon>Bacillati</taxon>
        <taxon>Bacillota</taxon>
        <taxon>Clostridia</taxon>
        <taxon>Eubacteriales</taxon>
        <taxon>Eubacteriaceae</taxon>
        <taxon>Acetobacterium</taxon>
    </lineage>
</organism>